<dbReference type="SMART" id="SM00248">
    <property type="entry name" value="ANK"/>
    <property type="match status" value="4"/>
</dbReference>
<protein>
    <submittedName>
        <fullName evidence="4">Uncharacterized protein</fullName>
    </submittedName>
</protein>
<dbReference type="AlphaFoldDB" id="E4WUP7"/>
<feature type="repeat" description="ANK" evidence="3">
    <location>
        <begin position="80"/>
        <end position="112"/>
    </location>
</feature>
<name>E4WUP7_OIKDI</name>
<organism evidence="4">
    <name type="scientific">Oikopleura dioica</name>
    <name type="common">Tunicate</name>
    <dbReference type="NCBI Taxonomy" id="34765"/>
    <lineage>
        <taxon>Eukaryota</taxon>
        <taxon>Metazoa</taxon>
        <taxon>Chordata</taxon>
        <taxon>Tunicata</taxon>
        <taxon>Appendicularia</taxon>
        <taxon>Copelata</taxon>
        <taxon>Oikopleuridae</taxon>
        <taxon>Oikopleura</taxon>
    </lineage>
</organism>
<dbReference type="PANTHER" id="PTHR24189">
    <property type="entry name" value="MYOTROPHIN"/>
    <property type="match status" value="1"/>
</dbReference>
<proteinExistence type="predicted"/>
<evidence type="ECO:0000313" key="5">
    <source>
        <dbReference type="Proteomes" id="UP000001307"/>
    </source>
</evidence>
<feature type="repeat" description="ANK" evidence="3">
    <location>
        <begin position="47"/>
        <end position="79"/>
    </location>
</feature>
<dbReference type="OrthoDB" id="1577640at2759"/>
<evidence type="ECO:0000313" key="4">
    <source>
        <dbReference type="EMBL" id="CBY21578.1"/>
    </source>
</evidence>
<dbReference type="Pfam" id="PF12796">
    <property type="entry name" value="Ank_2"/>
    <property type="match status" value="1"/>
</dbReference>
<keyword evidence="5" id="KW-1185">Reference proteome</keyword>
<dbReference type="PROSITE" id="PS50297">
    <property type="entry name" value="ANK_REP_REGION"/>
    <property type="match status" value="1"/>
</dbReference>
<keyword evidence="2 3" id="KW-0040">ANK repeat</keyword>
<dbReference type="Gene3D" id="1.25.40.20">
    <property type="entry name" value="Ankyrin repeat-containing domain"/>
    <property type="match status" value="1"/>
</dbReference>
<accession>E4WUP7</accession>
<reference evidence="4" key="1">
    <citation type="journal article" date="2010" name="Science">
        <title>Plasticity of animal genome architecture unmasked by rapid evolution of a pelagic tunicate.</title>
        <authorList>
            <person name="Denoeud F."/>
            <person name="Henriet S."/>
            <person name="Mungpakdee S."/>
            <person name="Aury J.M."/>
            <person name="Da Silva C."/>
            <person name="Brinkmann H."/>
            <person name="Mikhaleva J."/>
            <person name="Olsen L.C."/>
            <person name="Jubin C."/>
            <person name="Canestro C."/>
            <person name="Bouquet J.M."/>
            <person name="Danks G."/>
            <person name="Poulain J."/>
            <person name="Campsteijn C."/>
            <person name="Adamski M."/>
            <person name="Cross I."/>
            <person name="Yadetie F."/>
            <person name="Muffato M."/>
            <person name="Louis A."/>
            <person name="Butcher S."/>
            <person name="Tsagkogeorga G."/>
            <person name="Konrad A."/>
            <person name="Singh S."/>
            <person name="Jensen M.F."/>
            <person name="Cong E.H."/>
            <person name="Eikeseth-Otteraa H."/>
            <person name="Noel B."/>
            <person name="Anthouard V."/>
            <person name="Porcel B.M."/>
            <person name="Kachouri-Lafond R."/>
            <person name="Nishino A."/>
            <person name="Ugolini M."/>
            <person name="Chourrout P."/>
            <person name="Nishida H."/>
            <person name="Aasland R."/>
            <person name="Huzurbazar S."/>
            <person name="Westhof E."/>
            <person name="Delsuc F."/>
            <person name="Lehrach H."/>
            <person name="Reinhardt R."/>
            <person name="Weissenbach J."/>
            <person name="Roy S.W."/>
            <person name="Artiguenave F."/>
            <person name="Postlethwait J.H."/>
            <person name="Manak J.R."/>
            <person name="Thompson E.M."/>
            <person name="Jaillon O."/>
            <person name="Du Pasquier L."/>
            <person name="Boudinot P."/>
            <person name="Liberles D.A."/>
            <person name="Volff J.N."/>
            <person name="Philippe H."/>
            <person name="Lenhard B."/>
            <person name="Roest Crollius H."/>
            <person name="Wincker P."/>
            <person name="Chourrout D."/>
        </authorList>
    </citation>
    <scope>NUCLEOTIDE SEQUENCE [LARGE SCALE GENOMIC DNA]</scope>
</reference>
<gene>
    <name evidence="4" type="ORF">GSOID_T00009350001</name>
</gene>
<dbReference type="Pfam" id="PF00023">
    <property type="entry name" value="Ank"/>
    <property type="match status" value="1"/>
</dbReference>
<sequence length="182" mass="19277">MVKIALFMSSLVAANKPIFKAVMENDADKIKELIAAGQDINERMPGNLQSPLMASCLGGNLDAAKALLELGADVTVPEMDGYTPMHGAGFQGRAEIVKALLDHGVPVSGTEHNDGYTPFHRACWGTDDRHAETVQAFLDAGVDPNLPAGNGVTCERMTRNDKTKAVLKAASASGDAKKNDEL</sequence>
<evidence type="ECO:0000256" key="3">
    <source>
        <dbReference type="PROSITE-ProRule" id="PRU00023"/>
    </source>
</evidence>
<dbReference type="InterPro" id="IPR002110">
    <property type="entry name" value="Ankyrin_rpt"/>
</dbReference>
<dbReference type="InParanoid" id="E4WUP7"/>
<dbReference type="InterPro" id="IPR050745">
    <property type="entry name" value="Multifunctional_regulatory"/>
</dbReference>
<dbReference type="Proteomes" id="UP000001307">
    <property type="component" value="Unassembled WGS sequence"/>
</dbReference>
<keyword evidence="1" id="KW-0677">Repeat</keyword>
<dbReference type="PANTHER" id="PTHR24189:SF50">
    <property type="entry name" value="ANKYRIN REPEAT AND SOCS BOX PROTEIN 2"/>
    <property type="match status" value="1"/>
</dbReference>
<dbReference type="PROSITE" id="PS50088">
    <property type="entry name" value="ANK_REPEAT"/>
    <property type="match status" value="2"/>
</dbReference>
<evidence type="ECO:0000256" key="1">
    <source>
        <dbReference type="ARBA" id="ARBA00022737"/>
    </source>
</evidence>
<evidence type="ECO:0000256" key="2">
    <source>
        <dbReference type="ARBA" id="ARBA00023043"/>
    </source>
</evidence>
<dbReference type="EMBL" id="FN653017">
    <property type="protein sequence ID" value="CBY21578.1"/>
    <property type="molecule type" value="Genomic_DNA"/>
</dbReference>
<dbReference type="InterPro" id="IPR036770">
    <property type="entry name" value="Ankyrin_rpt-contain_sf"/>
</dbReference>
<dbReference type="SUPFAM" id="SSF48403">
    <property type="entry name" value="Ankyrin repeat"/>
    <property type="match status" value="1"/>
</dbReference>